<keyword evidence="3" id="KW-1185">Reference proteome</keyword>
<organism evidence="2 3">
    <name type="scientific">Zizania palustris</name>
    <name type="common">Northern wild rice</name>
    <dbReference type="NCBI Taxonomy" id="103762"/>
    <lineage>
        <taxon>Eukaryota</taxon>
        <taxon>Viridiplantae</taxon>
        <taxon>Streptophyta</taxon>
        <taxon>Embryophyta</taxon>
        <taxon>Tracheophyta</taxon>
        <taxon>Spermatophyta</taxon>
        <taxon>Magnoliopsida</taxon>
        <taxon>Liliopsida</taxon>
        <taxon>Poales</taxon>
        <taxon>Poaceae</taxon>
        <taxon>BOP clade</taxon>
        <taxon>Oryzoideae</taxon>
        <taxon>Oryzeae</taxon>
        <taxon>Zizaniinae</taxon>
        <taxon>Zizania</taxon>
    </lineage>
</organism>
<protein>
    <submittedName>
        <fullName evidence="2">Uncharacterized protein</fullName>
    </submittedName>
</protein>
<name>A0A8J5RJZ4_ZIZPA</name>
<reference evidence="2" key="1">
    <citation type="journal article" date="2021" name="bioRxiv">
        <title>Whole Genome Assembly and Annotation of Northern Wild Rice, Zizania palustris L., Supports a Whole Genome Duplication in the Zizania Genus.</title>
        <authorList>
            <person name="Haas M."/>
            <person name="Kono T."/>
            <person name="Macchietto M."/>
            <person name="Millas R."/>
            <person name="McGilp L."/>
            <person name="Shao M."/>
            <person name="Duquette J."/>
            <person name="Hirsch C.N."/>
            <person name="Kimball J."/>
        </authorList>
    </citation>
    <scope>NUCLEOTIDE SEQUENCE</scope>
    <source>
        <tissue evidence="2">Fresh leaf tissue</tissue>
    </source>
</reference>
<reference evidence="2" key="2">
    <citation type="submission" date="2021-02" db="EMBL/GenBank/DDBJ databases">
        <authorList>
            <person name="Kimball J.A."/>
            <person name="Haas M.W."/>
            <person name="Macchietto M."/>
            <person name="Kono T."/>
            <person name="Duquette J."/>
            <person name="Shao M."/>
        </authorList>
    </citation>
    <scope>NUCLEOTIDE SEQUENCE</scope>
    <source>
        <tissue evidence="2">Fresh leaf tissue</tissue>
    </source>
</reference>
<accession>A0A8J5RJZ4</accession>
<evidence type="ECO:0000313" key="3">
    <source>
        <dbReference type="Proteomes" id="UP000729402"/>
    </source>
</evidence>
<sequence>MDGTLTSPSHGHRLRRSASSPTSLGHLARLQYLAVDLPSPRPRRGVWLRGGGEREETPARSLRARTRPIRRRSDPLSPEAVAHRACA</sequence>
<dbReference type="Proteomes" id="UP000729402">
    <property type="component" value="Unassembled WGS sequence"/>
</dbReference>
<evidence type="ECO:0000256" key="1">
    <source>
        <dbReference type="SAM" id="MobiDB-lite"/>
    </source>
</evidence>
<proteinExistence type="predicted"/>
<feature type="region of interest" description="Disordered" evidence="1">
    <location>
        <begin position="1"/>
        <end position="23"/>
    </location>
</feature>
<comment type="caution">
    <text evidence="2">The sequence shown here is derived from an EMBL/GenBank/DDBJ whole genome shotgun (WGS) entry which is preliminary data.</text>
</comment>
<gene>
    <name evidence="2" type="ORF">GUJ93_ZPchr0009g875</name>
</gene>
<dbReference type="EMBL" id="JAAALK010000289">
    <property type="protein sequence ID" value="KAG8050487.1"/>
    <property type="molecule type" value="Genomic_DNA"/>
</dbReference>
<feature type="region of interest" description="Disordered" evidence="1">
    <location>
        <begin position="41"/>
        <end position="87"/>
    </location>
</feature>
<evidence type="ECO:0000313" key="2">
    <source>
        <dbReference type="EMBL" id="KAG8050487.1"/>
    </source>
</evidence>
<dbReference type="AlphaFoldDB" id="A0A8J5RJZ4"/>